<comment type="caution">
    <text evidence="1">The sequence shown here is derived from an EMBL/GenBank/DDBJ whole genome shotgun (WGS) entry which is preliminary data.</text>
</comment>
<dbReference type="RefSeq" id="WP_142093853.1">
    <property type="nucleotide sequence ID" value="NZ_BAAAMD010000004.1"/>
</dbReference>
<dbReference type="PANTHER" id="PTHR36452">
    <property type="entry name" value="CHROMOSOME 12, WHOLE GENOME SHOTGUN SEQUENCE"/>
    <property type="match status" value="1"/>
</dbReference>
<evidence type="ECO:0000313" key="1">
    <source>
        <dbReference type="EMBL" id="TQL58019.1"/>
    </source>
</evidence>
<gene>
    <name evidence="1" type="ORF">FB460_1870</name>
</gene>
<protein>
    <submittedName>
        <fullName evidence="1">Uncharacterized protein (TIGR02453 family)</fullName>
    </submittedName>
</protein>
<name>A0A542ZCJ3_9ACTN</name>
<dbReference type="InterPro" id="IPR015996">
    <property type="entry name" value="UCP028451"/>
</dbReference>
<dbReference type="EMBL" id="VFOR01000002">
    <property type="protein sequence ID" value="TQL58019.1"/>
    <property type="molecule type" value="Genomic_DNA"/>
</dbReference>
<sequence length="219" mass="25418">MTQCDGLPAGFFEFFEDLERNNTKEFWAANRQRWERDVRQPVQVLVAELSERFEPLRIFRPHRDLRFTKDAAPYKTWTGATSTRDSTGGIGYYLEASPTGVVTGYGAMRMTPEQLRRFRSAIDDHPTGTQFQQIVDDLHSHSLELTPGADTPLKTAPRGYPAEHPRIHHLRWKGAAVIQHWPRADWIHTHQLADEIATVWETTQPLRDWLERNVHPQQL</sequence>
<dbReference type="Proteomes" id="UP000316196">
    <property type="component" value="Unassembled WGS sequence"/>
</dbReference>
<dbReference type="PANTHER" id="PTHR36452:SF1">
    <property type="entry name" value="DUF2461 DOMAIN-CONTAINING PROTEIN"/>
    <property type="match status" value="1"/>
</dbReference>
<organism evidence="1 2">
    <name type="scientific">Propioniferax innocua</name>
    <dbReference type="NCBI Taxonomy" id="1753"/>
    <lineage>
        <taxon>Bacteria</taxon>
        <taxon>Bacillati</taxon>
        <taxon>Actinomycetota</taxon>
        <taxon>Actinomycetes</taxon>
        <taxon>Propionibacteriales</taxon>
        <taxon>Propionibacteriaceae</taxon>
        <taxon>Propioniferax</taxon>
    </lineage>
</organism>
<dbReference type="NCBIfam" id="TIGR02453">
    <property type="entry name" value="TIGR02453 family protein"/>
    <property type="match status" value="1"/>
</dbReference>
<dbReference type="OrthoDB" id="9794241at2"/>
<dbReference type="InterPro" id="IPR012808">
    <property type="entry name" value="CHP02453"/>
</dbReference>
<evidence type="ECO:0000313" key="2">
    <source>
        <dbReference type="Proteomes" id="UP000316196"/>
    </source>
</evidence>
<dbReference type="Pfam" id="PF09365">
    <property type="entry name" value="DUF2461"/>
    <property type="match status" value="1"/>
</dbReference>
<dbReference type="PIRSF" id="PIRSF028451">
    <property type="entry name" value="UCP028451"/>
    <property type="match status" value="1"/>
</dbReference>
<keyword evidence="2" id="KW-1185">Reference proteome</keyword>
<proteinExistence type="predicted"/>
<dbReference type="AlphaFoldDB" id="A0A542ZCJ3"/>
<accession>A0A542ZCJ3</accession>
<reference evidence="1 2" key="1">
    <citation type="submission" date="2019-06" db="EMBL/GenBank/DDBJ databases">
        <title>Sequencing the genomes of 1000 actinobacteria strains.</title>
        <authorList>
            <person name="Klenk H.-P."/>
        </authorList>
    </citation>
    <scope>NUCLEOTIDE SEQUENCE [LARGE SCALE GENOMIC DNA]</scope>
    <source>
        <strain evidence="1 2">DSM 8251</strain>
    </source>
</reference>